<dbReference type="PIRSF" id="PIRSF005355">
    <property type="entry name" value="UBIAD1"/>
    <property type="match status" value="1"/>
</dbReference>
<feature type="transmembrane region" description="Helical" evidence="8">
    <location>
        <begin position="157"/>
        <end position="177"/>
    </location>
</feature>
<organism evidence="10 11">
    <name type="scientific">Oceanobacillus bengalensis</name>
    <dbReference type="NCBI Taxonomy" id="1435466"/>
    <lineage>
        <taxon>Bacteria</taxon>
        <taxon>Bacillati</taxon>
        <taxon>Bacillota</taxon>
        <taxon>Bacilli</taxon>
        <taxon>Bacillales</taxon>
        <taxon>Bacillaceae</taxon>
        <taxon>Oceanobacillus</taxon>
    </lineage>
</organism>
<feature type="transmembrane region" description="Helical" evidence="8">
    <location>
        <begin position="183"/>
        <end position="204"/>
    </location>
</feature>
<evidence type="ECO:0000256" key="2">
    <source>
        <dbReference type="ARBA" id="ARBA00022428"/>
    </source>
</evidence>
<dbReference type="NCBIfam" id="NF004749">
    <property type="entry name" value="PRK06080.1-1"/>
    <property type="match status" value="1"/>
</dbReference>
<gene>
    <name evidence="8" type="primary">menA</name>
    <name evidence="10" type="ORF">D8M05_12790</name>
</gene>
<feature type="transmembrane region" description="Helical" evidence="8">
    <location>
        <begin position="105"/>
        <end position="123"/>
    </location>
</feature>
<feature type="transmembrane region" description="Helical" evidence="8">
    <location>
        <begin position="30"/>
        <end position="47"/>
    </location>
</feature>
<keyword evidence="11" id="KW-1185">Reference proteome</keyword>
<evidence type="ECO:0000256" key="6">
    <source>
        <dbReference type="ARBA" id="ARBA00022989"/>
    </source>
</evidence>
<dbReference type="Gene3D" id="1.20.120.1780">
    <property type="entry name" value="UbiA prenyltransferase"/>
    <property type="match status" value="1"/>
</dbReference>
<keyword evidence="7 8" id="KW-0472">Membrane</keyword>
<dbReference type="CDD" id="cd13962">
    <property type="entry name" value="PT_UbiA_UBIAD1"/>
    <property type="match status" value="1"/>
</dbReference>
<comment type="catalytic activity">
    <reaction evidence="8">
        <text>an all-trans-polyprenyl diphosphate + 1,4-dihydroxy-2-naphthoate + H(+) = a 2-demethylmenaquinol + CO2 + diphosphate</text>
        <dbReference type="Rhea" id="RHEA:26478"/>
        <dbReference type="Rhea" id="RHEA-COMP:9563"/>
        <dbReference type="Rhea" id="RHEA-COMP:9564"/>
        <dbReference type="ChEBI" id="CHEBI:11173"/>
        <dbReference type="ChEBI" id="CHEBI:15378"/>
        <dbReference type="ChEBI" id="CHEBI:16526"/>
        <dbReference type="ChEBI" id="CHEBI:33019"/>
        <dbReference type="ChEBI" id="CHEBI:55437"/>
        <dbReference type="ChEBI" id="CHEBI:58914"/>
        <dbReference type="EC" id="2.5.1.74"/>
    </reaction>
</comment>
<keyword evidence="4 8" id="KW-0808">Transferase</keyword>
<comment type="pathway">
    <text evidence="8">Quinol/quinone metabolism; menaquinone biosynthesis; menaquinol from 1,4-dihydroxy-2-naphthoate: step 1/2.</text>
</comment>
<evidence type="ECO:0000313" key="10">
    <source>
        <dbReference type="EMBL" id="RKQ14505.1"/>
    </source>
</evidence>
<dbReference type="GO" id="GO:0005886">
    <property type="term" value="C:plasma membrane"/>
    <property type="evidence" value="ECO:0007669"/>
    <property type="project" value="UniProtKB-SubCell"/>
</dbReference>
<evidence type="ECO:0000256" key="5">
    <source>
        <dbReference type="ARBA" id="ARBA00022692"/>
    </source>
</evidence>
<evidence type="ECO:0000256" key="9">
    <source>
        <dbReference type="NCBIfam" id="TIGR00751"/>
    </source>
</evidence>
<dbReference type="Pfam" id="PF01040">
    <property type="entry name" value="UbiA"/>
    <property type="match status" value="1"/>
</dbReference>
<feature type="transmembrane region" description="Helical" evidence="8">
    <location>
        <begin position="129"/>
        <end position="145"/>
    </location>
</feature>
<dbReference type="PANTHER" id="PTHR13929:SF0">
    <property type="entry name" value="UBIA PRENYLTRANSFERASE DOMAIN-CONTAINING PROTEIN 1"/>
    <property type="match status" value="1"/>
</dbReference>
<dbReference type="GO" id="GO:0009234">
    <property type="term" value="P:menaquinone biosynthetic process"/>
    <property type="evidence" value="ECO:0007669"/>
    <property type="project" value="UniProtKB-UniRule"/>
</dbReference>
<keyword evidence="2 8" id="KW-0474">Menaquinone biosynthesis</keyword>
<dbReference type="HAMAP" id="MF_01937">
    <property type="entry name" value="MenA_1"/>
    <property type="match status" value="1"/>
</dbReference>
<dbReference type="EMBL" id="RBZO01000020">
    <property type="protein sequence ID" value="RKQ14505.1"/>
    <property type="molecule type" value="Genomic_DNA"/>
</dbReference>
<dbReference type="UniPathway" id="UPA00079">
    <property type="reaction ID" value="UER00168"/>
</dbReference>
<feature type="transmembrane region" description="Helical" evidence="8">
    <location>
        <begin position="286"/>
        <end position="307"/>
    </location>
</feature>
<evidence type="ECO:0000256" key="7">
    <source>
        <dbReference type="ARBA" id="ARBA00023136"/>
    </source>
</evidence>
<reference evidence="10 11" key="1">
    <citation type="journal article" date="2015" name="Antonie Van Leeuwenhoek">
        <title>Oceanobacillus bengalensis sp. nov., a bacterium isolated from seawater of the Bay of Bengal.</title>
        <authorList>
            <person name="Yongchang O."/>
            <person name="Xiang W."/>
            <person name="Wang G."/>
        </authorList>
    </citation>
    <scope>NUCLEOTIDE SEQUENCE [LARGE SCALE GENOMIC DNA]</scope>
    <source>
        <strain evidence="10 11">MCCC 1K00260</strain>
    </source>
</reference>
<keyword evidence="6 8" id="KW-1133">Transmembrane helix</keyword>
<dbReference type="GO" id="GO:0042371">
    <property type="term" value="P:vitamin K biosynthetic process"/>
    <property type="evidence" value="ECO:0007669"/>
    <property type="project" value="TreeGrafter"/>
</dbReference>
<keyword evidence="3 8" id="KW-1003">Cell membrane</keyword>
<dbReference type="FunFam" id="1.10.357.140:FF:000007">
    <property type="entry name" value="1,4-dihydroxy-2-naphthoate octaprenyltransferase"/>
    <property type="match status" value="1"/>
</dbReference>
<dbReference type="EC" id="2.5.1.74" evidence="8 9"/>
<dbReference type="NCBIfam" id="TIGR00751">
    <property type="entry name" value="menA"/>
    <property type="match status" value="1"/>
</dbReference>
<dbReference type="Proteomes" id="UP000281813">
    <property type="component" value="Unassembled WGS sequence"/>
</dbReference>
<name>A0A494YWA3_9BACI</name>
<dbReference type="GO" id="GO:0046428">
    <property type="term" value="F:1,4-dihydroxy-2-naphthoate polyprenyltransferase activity"/>
    <property type="evidence" value="ECO:0007669"/>
    <property type="project" value="UniProtKB-UniRule"/>
</dbReference>
<dbReference type="InterPro" id="IPR004657">
    <property type="entry name" value="MenA"/>
</dbReference>
<evidence type="ECO:0000256" key="3">
    <source>
        <dbReference type="ARBA" id="ARBA00022475"/>
    </source>
</evidence>
<accession>A0A494YWA3</accession>
<comment type="caution">
    <text evidence="10">The sequence shown here is derived from an EMBL/GenBank/DDBJ whole genome shotgun (WGS) entry which is preliminary data.</text>
</comment>
<evidence type="ECO:0000313" key="11">
    <source>
        <dbReference type="Proteomes" id="UP000281813"/>
    </source>
</evidence>
<evidence type="ECO:0000256" key="8">
    <source>
        <dbReference type="HAMAP-Rule" id="MF_01937"/>
    </source>
</evidence>
<dbReference type="InterPro" id="IPR026046">
    <property type="entry name" value="UBIAD1"/>
</dbReference>
<feature type="transmembrane region" description="Helical" evidence="8">
    <location>
        <begin position="255"/>
        <end position="274"/>
    </location>
</feature>
<feature type="transmembrane region" description="Helical" evidence="8">
    <location>
        <begin position="229"/>
        <end position="249"/>
    </location>
</feature>
<protein>
    <recommendedName>
        <fullName evidence="8 9">1,4-dihydroxy-2-naphthoate octaprenyltransferase</fullName>
        <shortName evidence="8">DHNA-octaprenyltransferase</shortName>
        <ecNumber evidence="8 9">2.5.1.74</ecNumber>
    </recommendedName>
</protein>
<comment type="subcellular location">
    <subcellularLocation>
        <location evidence="8">Cell membrane</location>
        <topology evidence="8">Multi-pass membrane protein</topology>
    </subcellularLocation>
    <subcellularLocation>
        <location evidence="1">Membrane</location>
        <topology evidence="1">Multi-pass membrane protein</topology>
    </subcellularLocation>
</comment>
<dbReference type="InterPro" id="IPR044878">
    <property type="entry name" value="UbiA_sf"/>
</dbReference>
<keyword evidence="5 8" id="KW-0812">Transmembrane</keyword>
<feature type="transmembrane region" description="Helical" evidence="8">
    <location>
        <begin position="53"/>
        <end position="73"/>
    </location>
</feature>
<dbReference type="OrthoDB" id="9767568at2"/>
<comment type="function">
    <text evidence="8">Conversion of 1,4-dihydroxy-2-naphthoate (DHNA) to demethylmenaquinone (DMK).</text>
</comment>
<dbReference type="PANTHER" id="PTHR13929">
    <property type="entry name" value="1,4-DIHYDROXY-2-NAPHTHOATE OCTAPRENYLTRANSFERASE"/>
    <property type="match status" value="1"/>
</dbReference>
<dbReference type="AlphaFoldDB" id="A0A494YWA3"/>
<sequence length="311" mass="34334">MEYTKNKNVKDALNERGGFHVWWRMLRPHTLTASFVPVFIGTMAAYLNGSINWLLFLTMLVASLLIQTATNLFNEYYDFKRGLDTEESVGIGGSIVRDGIKPKTIKNLAFFLYFISLLLGIYICMVSSWWIAVIGLACMALGYLYTGGPLPISTTPFGELASGLLMGTVIICISYFIQTGALTSEIIIISLPTMIFIGSINLANNIRDRDGDKKGGRKTLPVLIGREKAITFMTVLFIIAFGLTALYIILGILPVWSLISFIAVFKAISVIKNFRGKTEPLEMMPAMKATGITNTIYGLLLGISLLISHFI</sequence>
<evidence type="ECO:0000256" key="1">
    <source>
        <dbReference type="ARBA" id="ARBA00004141"/>
    </source>
</evidence>
<proteinExistence type="inferred from homology"/>
<dbReference type="InterPro" id="IPR000537">
    <property type="entry name" value="UbiA_prenyltransferase"/>
</dbReference>
<comment type="similarity">
    <text evidence="8">Belongs to the MenA family. Type 1 subfamily.</text>
</comment>
<dbReference type="RefSeq" id="WP_121132403.1">
    <property type="nucleotide sequence ID" value="NZ_JBHUFK010000038.1"/>
</dbReference>
<evidence type="ECO:0000256" key="4">
    <source>
        <dbReference type="ARBA" id="ARBA00022679"/>
    </source>
</evidence>
<dbReference type="Gene3D" id="1.10.357.140">
    <property type="entry name" value="UbiA prenyltransferase"/>
    <property type="match status" value="1"/>
</dbReference>